<proteinExistence type="predicted"/>
<dbReference type="InterPro" id="IPR011915">
    <property type="entry name" value="GlrX_actino"/>
</dbReference>
<dbReference type="SUPFAM" id="SSF52833">
    <property type="entry name" value="Thioredoxin-like"/>
    <property type="match status" value="1"/>
</dbReference>
<keyword evidence="2" id="KW-0560">Oxidoreductase</keyword>
<dbReference type="GO" id="GO:0045454">
    <property type="term" value="P:cell redox homeostasis"/>
    <property type="evidence" value="ECO:0007669"/>
    <property type="project" value="TreeGrafter"/>
</dbReference>
<dbReference type="InterPro" id="IPR002109">
    <property type="entry name" value="Glutaredoxin"/>
</dbReference>
<dbReference type="Gene3D" id="3.40.30.10">
    <property type="entry name" value="Glutaredoxin"/>
    <property type="match status" value="1"/>
</dbReference>
<feature type="domain" description="Glutaredoxin" evidence="1">
    <location>
        <begin position="8"/>
        <end position="63"/>
    </location>
</feature>
<dbReference type="CDD" id="cd02976">
    <property type="entry name" value="NrdH"/>
    <property type="match status" value="1"/>
</dbReference>
<evidence type="ECO:0000313" key="3">
    <source>
        <dbReference type="Proteomes" id="UP000541969"/>
    </source>
</evidence>
<comment type="caution">
    <text evidence="2">The sequence shown here is derived from an EMBL/GenBank/DDBJ whole genome shotgun (WGS) entry which is preliminary data.</text>
</comment>
<dbReference type="EMBL" id="JACBZT010000001">
    <property type="protein sequence ID" value="NYJ04541.1"/>
    <property type="molecule type" value="Genomic_DNA"/>
</dbReference>
<protein>
    <submittedName>
        <fullName evidence="2">Mycoredoxin</fullName>
        <ecNumber evidence="2">1.20.4.3</ecNumber>
    </submittedName>
</protein>
<dbReference type="PANTHER" id="PTHR34386">
    <property type="entry name" value="GLUTAREDOXIN"/>
    <property type="match status" value="1"/>
</dbReference>
<dbReference type="PROSITE" id="PS51354">
    <property type="entry name" value="GLUTAREDOXIN_2"/>
    <property type="match status" value="1"/>
</dbReference>
<dbReference type="RefSeq" id="WP_179715250.1">
    <property type="nucleotide sequence ID" value="NZ_JACBZT010000001.1"/>
</dbReference>
<organism evidence="2 3">
    <name type="scientific">Petropleomorpha daqingensis</name>
    <dbReference type="NCBI Taxonomy" id="2026353"/>
    <lineage>
        <taxon>Bacteria</taxon>
        <taxon>Bacillati</taxon>
        <taxon>Actinomycetota</taxon>
        <taxon>Actinomycetes</taxon>
        <taxon>Geodermatophilales</taxon>
        <taxon>Geodermatophilaceae</taxon>
        <taxon>Petropleomorpha</taxon>
    </lineage>
</organism>
<dbReference type="Pfam" id="PF00462">
    <property type="entry name" value="Glutaredoxin"/>
    <property type="match status" value="1"/>
</dbReference>
<reference evidence="2 3" key="1">
    <citation type="submission" date="2020-07" db="EMBL/GenBank/DDBJ databases">
        <title>Sequencing the genomes of 1000 actinobacteria strains.</title>
        <authorList>
            <person name="Klenk H.-P."/>
        </authorList>
    </citation>
    <scope>NUCLEOTIDE SEQUENCE [LARGE SCALE GENOMIC DNA]</scope>
    <source>
        <strain evidence="2 3">DSM 104001</strain>
    </source>
</reference>
<sequence length="90" mass="9518">MSAAVSAVTMYTTTWCGYCVRLKKLMQREGIDYAEVDIEVDESAADVVMAANGGNRTVPTLVFADGTALTNPSIDQVKAALSQSSRLNGA</sequence>
<evidence type="ECO:0000259" key="1">
    <source>
        <dbReference type="Pfam" id="PF00462"/>
    </source>
</evidence>
<dbReference type="GO" id="GO:0009055">
    <property type="term" value="F:electron transfer activity"/>
    <property type="evidence" value="ECO:0007669"/>
    <property type="project" value="TreeGrafter"/>
</dbReference>
<dbReference type="NCBIfam" id="TIGR02200">
    <property type="entry name" value="GlrX_actino"/>
    <property type="match status" value="1"/>
</dbReference>
<name>A0A853CBN6_9ACTN</name>
<dbReference type="Proteomes" id="UP000541969">
    <property type="component" value="Unassembled WGS sequence"/>
</dbReference>
<gene>
    <name evidence="2" type="ORF">GGQ55_000819</name>
</gene>
<dbReference type="EC" id="1.20.4.3" evidence="2"/>
<accession>A0A853CBN6</accession>
<evidence type="ECO:0000313" key="2">
    <source>
        <dbReference type="EMBL" id="NYJ04541.1"/>
    </source>
</evidence>
<dbReference type="PANTHER" id="PTHR34386:SF1">
    <property type="entry name" value="GLUTAREDOXIN-LIKE PROTEIN NRDH"/>
    <property type="match status" value="1"/>
</dbReference>
<dbReference type="AlphaFoldDB" id="A0A853CBN6"/>
<dbReference type="GO" id="GO:0016491">
    <property type="term" value="F:oxidoreductase activity"/>
    <property type="evidence" value="ECO:0007669"/>
    <property type="project" value="UniProtKB-KW"/>
</dbReference>
<keyword evidence="3" id="KW-1185">Reference proteome</keyword>
<dbReference type="InterPro" id="IPR036249">
    <property type="entry name" value="Thioredoxin-like_sf"/>
</dbReference>
<dbReference type="InterPro" id="IPR051548">
    <property type="entry name" value="Grx-like_ET"/>
</dbReference>